<evidence type="ECO:0000313" key="6">
    <source>
        <dbReference type="Proteomes" id="UP001595840"/>
    </source>
</evidence>
<dbReference type="Proteomes" id="UP001595840">
    <property type="component" value="Unassembled WGS sequence"/>
</dbReference>
<accession>A0ABV8V2Y7</accession>
<name>A0ABV8V2Y7_9GAMM</name>
<evidence type="ECO:0000256" key="1">
    <source>
        <dbReference type="ARBA" id="ARBA00022722"/>
    </source>
</evidence>
<dbReference type="EMBL" id="JBHSCX010000004">
    <property type="protein sequence ID" value="MFC4361829.1"/>
    <property type="molecule type" value="Genomic_DNA"/>
</dbReference>
<dbReference type="RefSeq" id="WP_290263863.1">
    <property type="nucleotide sequence ID" value="NZ_JAUFQG010000006.1"/>
</dbReference>
<dbReference type="GO" id="GO:0004527">
    <property type="term" value="F:exonuclease activity"/>
    <property type="evidence" value="ECO:0007669"/>
    <property type="project" value="UniProtKB-KW"/>
</dbReference>
<keyword evidence="6" id="KW-1185">Reference proteome</keyword>
<dbReference type="SUPFAM" id="SSF53098">
    <property type="entry name" value="Ribonuclease H-like"/>
    <property type="match status" value="1"/>
</dbReference>
<keyword evidence="2" id="KW-0378">Hydrolase</keyword>
<evidence type="ECO:0000259" key="4">
    <source>
        <dbReference type="SMART" id="SM00479"/>
    </source>
</evidence>
<dbReference type="PANTHER" id="PTHR30231:SF4">
    <property type="entry name" value="PROTEIN NEN2"/>
    <property type="match status" value="1"/>
</dbReference>
<reference evidence="6" key="1">
    <citation type="journal article" date="2019" name="Int. J. Syst. Evol. Microbiol.">
        <title>The Global Catalogue of Microorganisms (GCM) 10K type strain sequencing project: providing services to taxonomists for standard genome sequencing and annotation.</title>
        <authorList>
            <consortium name="The Broad Institute Genomics Platform"/>
            <consortium name="The Broad Institute Genome Sequencing Center for Infectious Disease"/>
            <person name="Wu L."/>
            <person name="Ma J."/>
        </authorList>
    </citation>
    <scope>NUCLEOTIDE SEQUENCE [LARGE SCALE GENOMIC DNA]</scope>
    <source>
        <strain evidence="6">CECT 8570</strain>
    </source>
</reference>
<organism evidence="5 6">
    <name type="scientific">Simiduia curdlanivorans</name>
    <dbReference type="NCBI Taxonomy" id="1492769"/>
    <lineage>
        <taxon>Bacteria</taxon>
        <taxon>Pseudomonadati</taxon>
        <taxon>Pseudomonadota</taxon>
        <taxon>Gammaproteobacteria</taxon>
        <taxon>Cellvibrionales</taxon>
        <taxon>Cellvibrionaceae</taxon>
        <taxon>Simiduia</taxon>
    </lineage>
</organism>
<dbReference type="InterPro" id="IPR013520">
    <property type="entry name" value="Ribonucl_H"/>
</dbReference>
<dbReference type="CDD" id="cd06127">
    <property type="entry name" value="DEDDh"/>
    <property type="match status" value="1"/>
</dbReference>
<dbReference type="Gene3D" id="3.30.420.10">
    <property type="entry name" value="Ribonuclease H-like superfamily/Ribonuclease H"/>
    <property type="match status" value="1"/>
</dbReference>
<dbReference type="InterPro" id="IPR036397">
    <property type="entry name" value="RNaseH_sf"/>
</dbReference>
<dbReference type="InterPro" id="IPR012337">
    <property type="entry name" value="RNaseH-like_sf"/>
</dbReference>
<comment type="caution">
    <text evidence="5">The sequence shown here is derived from an EMBL/GenBank/DDBJ whole genome shotgun (WGS) entry which is preliminary data.</text>
</comment>
<dbReference type="Pfam" id="PF00929">
    <property type="entry name" value="RNase_T"/>
    <property type="match status" value="1"/>
</dbReference>
<keyword evidence="3 5" id="KW-0269">Exonuclease</keyword>
<protein>
    <submittedName>
        <fullName evidence="5">Exonuclease domain-containing protein</fullName>
    </submittedName>
</protein>
<evidence type="ECO:0000256" key="3">
    <source>
        <dbReference type="ARBA" id="ARBA00022839"/>
    </source>
</evidence>
<dbReference type="PANTHER" id="PTHR30231">
    <property type="entry name" value="DNA POLYMERASE III SUBUNIT EPSILON"/>
    <property type="match status" value="1"/>
</dbReference>
<evidence type="ECO:0000256" key="2">
    <source>
        <dbReference type="ARBA" id="ARBA00022801"/>
    </source>
</evidence>
<proteinExistence type="predicted"/>
<sequence>MNCISYHWLNWQRNAAKSKVIEPVFNDFLSCSLPERGADWRDVEFIAVDLETTGLNPLAHEIASAGWVVIKQGVIKLNSAKHKLVKTQMGVGNSATIHHITDTETSKGETLKTVLTELIHDSTGRVPLFHNACLDLGFINNACLRHFDSQFITPFIDTLQLEKDKVLQHADIIGPGSLRLHACRSRYGLPNAPAHNALEDALATAELFLAWAAHRAGPEKLPWDEAI</sequence>
<evidence type="ECO:0000313" key="5">
    <source>
        <dbReference type="EMBL" id="MFC4361829.1"/>
    </source>
</evidence>
<keyword evidence="1" id="KW-0540">Nuclease</keyword>
<dbReference type="SMART" id="SM00479">
    <property type="entry name" value="EXOIII"/>
    <property type="match status" value="1"/>
</dbReference>
<gene>
    <name evidence="5" type="ORF">ACFOX3_05915</name>
</gene>
<feature type="domain" description="Exonuclease" evidence="4">
    <location>
        <begin position="44"/>
        <end position="217"/>
    </location>
</feature>